<dbReference type="InterPro" id="IPR039076">
    <property type="entry name" value="DivIC"/>
</dbReference>
<dbReference type="Pfam" id="PF04977">
    <property type="entry name" value="DivIC"/>
    <property type="match status" value="1"/>
</dbReference>
<keyword evidence="2" id="KW-0812">Transmembrane</keyword>
<evidence type="ECO:0000313" key="4">
    <source>
        <dbReference type="Proteomes" id="UP000031620"/>
    </source>
</evidence>
<proteinExistence type="predicted"/>
<dbReference type="Proteomes" id="UP000031620">
    <property type="component" value="Chromosome"/>
</dbReference>
<dbReference type="AlphaFoldDB" id="A0A0A1GVB5"/>
<dbReference type="HOGENOM" id="CLU_134863_2_0_9"/>
<dbReference type="RefSeq" id="WP_052467250.1">
    <property type="nucleotide sequence ID" value="NZ_AP014680.1"/>
</dbReference>
<protein>
    <recommendedName>
        <fullName evidence="5">Septum formation initiator</fullName>
    </recommendedName>
</protein>
<dbReference type="EMBL" id="AP014680">
    <property type="protein sequence ID" value="BAP84979.1"/>
    <property type="molecule type" value="Genomic_DNA"/>
</dbReference>
<reference evidence="3 4" key="1">
    <citation type="submission" date="2014-11" db="EMBL/GenBank/DDBJ databases">
        <title>Complete genome sequence and analysis of Lactobacillus hokkaidonensis LOOC260T.</title>
        <authorList>
            <person name="Tanizawa Y."/>
            <person name="Tohno M."/>
            <person name="Kaminuma E."/>
            <person name="Nakamura Y."/>
            <person name="Arita M."/>
        </authorList>
    </citation>
    <scope>NUCLEOTIDE SEQUENCE [LARGE SCALE GENOMIC DNA]</scope>
    <source>
        <strain evidence="3 4">LOOC260</strain>
    </source>
</reference>
<keyword evidence="2" id="KW-1133">Transmembrane helix</keyword>
<dbReference type="PANTHER" id="PTHR40027:SF1">
    <property type="entry name" value="CELL DIVISION PROTEIN DIVIC"/>
    <property type="match status" value="1"/>
</dbReference>
<sequence>MAQNRENNVSHIHTAYSKQILAREAQNASERQQLIKIRKKRFYAIISVFIVFVMFFGVQIIQSRASLRSTDAQVVKQENKLKTVKSTNKDLKHEVKLLNNDDYLQKVIRQKYYYSKAGETIYNLPSQSGSLDKVNGK</sequence>
<dbReference type="InterPro" id="IPR007060">
    <property type="entry name" value="FtsL/DivIC"/>
</dbReference>
<accession>A0A0A1GVB5</accession>
<evidence type="ECO:0000313" key="3">
    <source>
        <dbReference type="EMBL" id="BAP84979.1"/>
    </source>
</evidence>
<feature type="coiled-coil region" evidence="1">
    <location>
        <begin position="74"/>
        <end position="101"/>
    </location>
</feature>
<organism evidence="3 4">
    <name type="scientific">Paucilactobacillus hokkaidonensis JCM 18461</name>
    <dbReference type="NCBI Taxonomy" id="1291742"/>
    <lineage>
        <taxon>Bacteria</taxon>
        <taxon>Bacillati</taxon>
        <taxon>Bacillota</taxon>
        <taxon>Bacilli</taxon>
        <taxon>Lactobacillales</taxon>
        <taxon>Lactobacillaceae</taxon>
        <taxon>Paucilactobacillus</taxon>
    </lineage>
</organism>
<dbReference type="GO" id="GO:0051301">
    <property type="term" value="P:cell division"/>
    <property type="evidence" value="ECO:0007669"/>
    <property type="project" value="InterPro"/>
</dbReference>
<evidence type="ECO:0000256" key="2">
    <source>
        <dbReference type="SAM" id="Phobius"/>
    </source>
</evidence>
<keyword evidence="2" id="KW-0472">Membrane</keyword>
<evidence type="ECO:0008006" key="5">
    <source>
        <dbReference type="Google" id="ProtNLM"/>
    </source>
</evidence>
<feature type="transmembrane region" description="Helical" evidence="2">
    <location>
        <begin position="42"/>
        <end position="61"/>
    </location>
</feature>
<gene>
    <name evidence="3" type="ORF">LOOC260_104050</name>
</gene>
<name>A0A0A1GVB5_9LACO</name>
<evidence type="ECO:0000256" key="1">
    <source>
        <dbReference type="SAM" id="Coils"/>
    </source>
</evidence>
<dbReference type="PANTHER" id="PTHR40027">
    <property type="entry name" value="CELL DIVISION PROTEIN DIVIC"/>
    <property type="match status" value="1"/>
</dbReference>
<dbReference type="STRING" id="1291742.LOOC260_104050"/>
<dbReference type="KEGG" id="lho:LOOC260_104050"/>
<keyword evidence="1" id="KW-0175">Coiled coil</keyword>